<dbReference type="RefSeq" id="WP_126575911.1">
    <property type="nucleotide sequence ID" value="NZ_RXZH01000016.1"/>
</dbReference>
<protein>
    <recommendedName>
        <fullName evidence="3">HEPN AbiU2-like domain-containing protein</fullName>
    </recommendedName>
</protein>
<keyword evidence="2" id="KW-1185">Reference proteome</keyword>
<dbReference type="EMBL" id="RXZH01000016">
    <property type="protein sequence ID" value="RTZ13663.1"/>
    <property type="molecule type" value="Genomic_DNA"/>
</dbReference>
<evidence type="ECO:0008006" key="3">
    <source>
        <dbReference type="Google" id="ProtNLM"/>
    </source>
</evidence>
<dbReference type="Proteomes" id="UP000268973">
    <property type="component" value="Unassembled WGS sequence"/>
</dbReference>
<organism evidence="1 2">
    <name type="scientific">Vibrio aquaticus</name>
    <dbReference type="NCBI Taxonomy" id="2496559"/>
    <lineage>
        <taxon>Bacteria</taxon>
        <taxon>Pseudomonadati</taxon>
        <taxon>Pseudomonadota</taxon>
        <taxon>Gammaproteobacteria</taxon>
        <taxon>Vibrionales</taxon>
        <taxon>Vibrionaceae</taxon>
        <taxon>Vibrio</taxon>
    </lineage>
</organism>
<gene>
    <name evidence="1" type="ORF">EJ063_19215</name>
</gene>
<reference evidence="1 2" key="1">
    <citation type="submission" date="2018-12" db="EMBL/GenBank/DDBJ databases">
        <title>Vibrio sp. isolated from China Sea.</title>
        <authorList>
            <person name="Li Y."/>
        </authorList>
    </citation>
    <scope>NUCLEOTIDE SEQUENCE [LARGE SCALE GENOMIC DNA]</scope>
    <source>
        <strain evidence="1 2">BEI207</strain>
    </source>
</reference>
<accession>A0A3S0QB13</accession>
<proteinExistence type="predicted"/>
<dbReference type="OrthoDB" id="6400561at2"/>
<evidence type="ECO:0000313" key="2">
    <source>
        <dbReference type="Proteomes" id="UP000268973"/>
    </source>
</evidence>
<comment type="caution">
    <text evidence="1">The sequence shown here is derived from an EMBL/GenBank/DDBJ whole genome shotgun (WGS) entry which is preliminary data.</text>
</comment>
<name>A0A3S0QB13_9VIBR</name>
<evidence type="ECO:0000313" key="1">
    <source>
        <dbReference type="EMBL" id="RTZ13663.1"/>
    </source>
</evidence>
<sequence length="178" mass="20828">MENFTEVQGRFFALNSFFRSYYSFEALGDICNDYDSVYQSLNPFTHIHNVLLCDAVISWCKVFGSNKEECHWKNLISDHQAFRDRLFSELNITQKEFVAYQSKVLDFRNKWVVHYEPSYKHDVVPHFDLMLKSAVILHTFLRENVSDEFIYNGPVSIEGFGRSVGMAIMDSLKPIDQT</sequence>
<dbReference type="AlphaFoldDB" id="A0A3S0QB13"/>